<dbReference type="Proteomes" id="UP001642484">
    <property type="component" value="Unassembled WGS sequence"/>
</dbReference>
<protein>
    <submittedName>
        <fullName evidence="2">Uncharacterized protein</fullName>
    </submittedName>
</protein>
<reference evidence="2 4" key="1">
    <citation type="submission" date="2024-02" db="EMBL/GenBank/DDBJ databases">
        <authorList>
            <person name="Chen Y."/>
            <person name="Shah S."/>
            <person name="Dougan E. K."/>
            <person name="Thang M."/>
            <person name="Chan C."/>
        </authorList>
    </citation>
    <scope>NUCLEOTIDE SEQUENCE [LARGE SCALE GENOMIC DNA]</scope>
</reference>
<keyword evidence="4" id="KW-1185">Reference proteome</keyword>
<proteinExistence type="predicted"/>
<evidence type="ECO:0000313" key="2">
    <source>
        <dbReference type="EMBL" id="CAK9039265.1"/>
    </source>
</evidence>
<dbReference type="EMBL" id="CAXAMN010013002">
    <property type="protein sequence ID" value="CAK9039648.1"/>
    <property type="molecule type" value="Genomic_DNA"/>
</dbReference>
<name>A0ABP0LJE8_9DINO</name>
<sequence length="765" mass="84707">MAPKKRTSGGAQQPQKQKKAKAGEGVPADALALPHMDVQHSLCQLVLLNGMMTNPDKPGVEKVCCSLTQAKWLSLPMLHLRVEEDLGILDGSLVPPGNAFMVKGWNRSVCALTVCYAAYMVPEKYTQPRFITHDSLSGNFFNGGFSSASGILVPWKSQLTNSTALLRVLVVRLEKDWLAIAPKHRKPWNAKDVEQLQRICGGFLACLDQFKTMIPGSFADHCLTDIHKTLSAQLLTTTWQQTQLQLEEDMDKVKLWSRKFQTYAEQQGAMDFKHINDRFQRGKDWSEDFLERKHKLVHFSSLVLAHSAIVSSQAEMGPDGLTILVVDATLWPTRQLSIDEAIQICSSVSSGNANTVAFFCMPQCHSSTKRESVLKNRRLLEDKVGQAMDIFEVSINYADSTHGGMAAISASTWNNAAFSKSKALLGSICDVERSRVSELQNPDPERSLAPHWRVQQRGIHATACIIKNIVAGVSSNSQQPLLVVDLLPSRFAEWSLASWSIQAAFLQEANRELDVRFLGVYHSDNAEELTSARAVLMGRLISDYWDGCEKAGSKTREASSFSESLPTLQSLVINEDGEIKIPDLLQQKYSQQPGLKDFTAKLAEDTEISGALRTFHAAQQRCNATPSVSTATVPTRTLASPEWQGDSPINVRKRLNLEEISMSQFESANDNTLVAMADSKEIKSVADIMCDVAKHQGAGTGDRPLAYRYDISAMTMVNVYKPKELAADTDKQHIRSVQFGAVFHAKYSQLPRCQLCDVVWEAMVG</sequence>
<accession>A0ABP0LJE8</accession>
<evidence type="ECO:0000256" key="1">
    <source>
        <dbReference type="SAM" id="MobiDB-lite"/>
    </source>
</evidence>
<comment type="caution">
    <text evidence="2">The sequence shown here is derived from an EMBL/GenBank/DDBJ whole genome shotgun (WGS) entry which is preliminary data.</text>
</comment>
<evidence type="ECO:0000313" key="4">
    <source>
        <dbReference type="Proteomes" id="UP001642484"/>
    </source>
</evidence>
<gene>
    <name evidence="2" type="ORF">CCMP2556_LOCUS21346</name>
    <name evidence="3" type="ORF">CCMP2556_LOCUS21466</name>
</gene>
<dbReference type="EMBL" id="CAXAMN010012891">
    <property type="protein sequence ID" value="CAK9039265.1"/>
    <property type="molecule type" value="Genomic_DNA"/>
</dbReference>
<evidence type="ECO:0000313" key="3">
    <source>
        <dbReference type="EMBL" id="CAK9039648.1"/>
    </source>
</evidence>
<organism evidence="2 4">
    <name type="scientific">Durusdinium trenchii</name>
    <dbReference type="NCBI Taxonomy" id="1381693"/>
    <lineage>
        <taxon>Eukaryota</taxon>
        <taxon>Sar</taxon>
        <taxon>Alveolata</taxon>
        <taxon>Dinophyceae</taxon>
        <taxon>Suessiales</taxon>
        <taxon>Symbiodiniaceae</taxon>
        <taxon>Durusdinium</taxon>
    </lineage>
</organism>
<feature type="region of interest" description="Disordered" evidence="1">
    <location>
        <begin position="1"/>
        <end position="25"/>
    </location>
</feature>